<gene>
    <name evidence="2" type="ORF">NCTC4822_02906</name>
</gene>
<proteinExistence type="predicted"/>
<protein>
    <submittedName>
        <fullName evidence="2">Conserved phage C-terminus (Phg_2220_C)</fullName>
    </submittedName>
</protein>
<evidence type="ECO:0000259" key="1">
    <source>
        <dbReference type="Pfam" id="PF09524"/>
    </source>
</evidence>
<organism evidence="2 3">
    <name type="scientific">Sporosarcina pasteurii</name>
    <name type="common">Bacillus pasteurii</name>
    <dbReference type="NCBI Taxonomy" id="1474"/>
    <lineage>
        <taxon>Bacteria</taxon>
        <taxon>Bacillati</taxon>
        <taxon>Bacillota</taxon>
        <taxon>Bacilli</taxon>
        <taxon>Bacillales</taxon>
        <taxon>Caryophanaceae</taxon>
        <taxon>Sporosarcina</taxon>
    </lineage>
</organism>
<dbReference type="Pfam" id="PF09524">
    <property type="entry name" value="Phg_2220_C"/>
    <property type="match status" value="1"/>
</dbReference>
<dbReference type="OrthoDB" id="1258529at2"/>
<name>A0A380CFM8_SPOPA</name>
<dbReference type="Proteomes" id="UP000254519">
    <property type="component" value="Unassembled WGS sequence"/>
</dbReference>
<reference evidence="2 3" key="1">
    <citation type="submission" date="2018-06" db="EMBL/GenBank/DDBJ databases">
        <authorList>
            <consortium name="Pathogen Informatics"/>
            <person name="Doyle S."/>
        </authorList>
    </citation>
    <scope>NUCLEOTIDE SEQUENCE [LARGE SCALE GENOMIC DNA]</scope>
    <source>
        <strain evidence="3">ATCC 11859 / DSM 33 / NCIB 8841 / NCTC 4822</strain>
    </source>
</reference>
<dbReference type="NCBIfam" id="TIGR02220">
    <property type="entry name" value="phg_TIGR02220"/>
    <property type="match status" value="1"/>
</dbReference>
<dbReference type="InterPro" id="IPR011741">
    <property type="entry name" value="Phg_2220_C"/>
</dbReference>
<dbReference type="AlphaFoldDB" id="A0A380CFM8"/>
<evidence type="ECO:0000313" key="3">
    <source>
        <dbReference type="Proteomes" id="UP000254519"/>
    </source>
</evidence>
<feature type="domain" description="Phage conserved hypothetical protein C-terminal" evidence="1">
    <location>
        <begin position="160"/>
        <end position="232"/>
    </location>
</feature>
<sequence>MNLLINESPLIVLPSLVKEVGLNEAILLQQLHYKSLISKNIRDGYKWVYRTYEEWKNEEFFFWSERTIQRVIHRLEEKGFIVSTDAYNRMKMDKTKWYRINYSMLQHQTGQNDLSNVTKSPEGEAQSVMSSDDKMSLAITKEVKSIKKHTVGQHPDAVAVINYLNEKAGKQYKASSKATERLVNARFREGYELADFKNIIDTKVNMWLNNTHWNKYLRPSTLFNATNFENYLEEFRSANGTRSATNNGLPILPELDFSKGEE</sequence>
<keyword evidence="3" id="KW-1185">Reference proteome</keyword>
<evidence type="ECO:0000313" key="2">
    <source>
        <dbReference type="EMBL" id="SUJ18481.1"/>
    </source>
</evidence>
<accession>A0A380CFM8</accession>
<dbReference type="EMBL" id="UGYZ01000002">
    <property type="protein sequence ID" value="SUJ18481.1"/>
    <property type="molecule type" value="Genomic_DNA"/>
</dbReference>
<dbReference type="RefSeq" id="WP_115363263.1">
    <property type="nucleotide sequence ID" value="NZ_CP038012.1"/>
</dbReference>